<organism evidence="2 3">
    <name type="scientific">Podospora fimiseda</name>
    <dbReference type="NCBI Taxonomy" id="252190"/>
    <lineage>
        <taxon>Eukaryota</taxon>
        <taxon>Fungi</taxon>
        <taxon>Dikarya</taxon>
        <taxon>Ascomycota</taxon>
        <taxon>Pezizomycotina</taxon>
        <taxon>Sordariomycetes</taxon>
        <taxon>Sordariomycetidae</taxon>
        <taxon>Sordariales</taxon>
        <taxon>Podosporaceae</taxon>
        <taxon>Podospora</taxon>
    </lineage>
</organism>
<name>A0AAN7BF85_9PEZI</name>
<keyword evidence="1" id="KW-0175">Coiled coil</keyword>
<evidence type="ECO:0000313" key="2">
    <source>
        <dbReference type="EMBL" id="KAK4221873.1"/>
    </source>
</evidence>
<evidence type="ECO:0000256" key="1">
    <source>
        <dbReference type="SAM" id="Coils"/>
    </source>
</evidence>
<feature type="coiled-coil region" evidence="1">
    <location>
        <begin position="142"/>
        <end position="176"/>
    </location>
</feature>
<keyword evidence="3" id="KW-1185">Reference proteome</keyword>
<accession>A0AAN7BF85</accession>
<evidence type="ECO:0000313" key="3">
    <source>
        <dbReference type="Proteomes" id="UP001301958"/>
    </source>
</evidence>
<dbReference type="Proteomes" id="UP001301958">
    <property type="component" value="Unassembled WGS sequence"/>
</dbReference>
<reference evidence="2" key="1">
    <citation type="journal article" date="2023" name="Mol. Phylogenet. Evol.">
        <title>Genome-scale phylogeny and comparative genomics of the fungal order Sordariales.</title>
        <authorList>
            <person name="Hensen N."/>
            <person name="Bonometti L."/>
            <person name="Westerberg I."/>
            <person name="Brannstrom I.O."/>
            <person name="Guillou S."/>
            <person name="Cros-Aarteil S."/>
            <person name="Calhoun S."/>
            <person name="Haridas S."/>
            <person name="Kuo A."/>
            <person name="Mondo S."/>
            <person name="Pangilinan J."/>
            <person name="Riley R."/>
            <person name="LaButti K."/>
            <person name="Andreopoulos B."/>
            <person name="Lipzen A."/>
            <person name="Chen C."/>
            <person name="Yan M."/>
            <person name="Daum C."/>
            <person name="Ng V."/>
            <person name="Clum A."/>
            <person name="Steindorff A."/>
            <person name="Ohm R.A."/>
            <person name="Martin F."/>
            <person name="Silar P."/>
            <person name="Natvig D.O."/>
            <person name="Lalanne C."/>
            <person name="Gautier V."/>
            <person name="Ament-Velasquez S.L."/>
            <person name="Kruys A."/>
            <person name="Hutchinson M.I."/>
            <person name="Powell A.J."/>
            <person name="Barry K."/>
            <person name="Miller A.N."/>
            <person name="Grigoriev I.V."/>
            <person name="Debuchy R."/>
            <person name="Gladieux P."/>
            <person name="Hiltunen Thoren M."/>
            <person name="Johannesson H."/>
        </authorList>
    </citation>
    <scope>NUCLEOTIDE SEQUENCE</scope>
    <source>
        <strain evidence="2">CBS 990.96</strain>
    </source>
</reference>
<proteinExistence type="predicted"/>
<gene>
    <name evidence="2" type="ORF">QBC38DRAFT_549670</name>
</gene>
<reference evidence="2" key="2">
    <citation type="submission" date="2023-05" db="EMBL/GenBank/DDBJ databases">
        <authorList>
            <consortium name="Lawrence Berkeley National Laboratory"/>
            <person name="Steindorff A."/>
            <person name="Hensen N."/>
            <person name="Bonometti L."/>
            <person name="Westerberg I."/>
            <person name="Brannstrom I.O."/>
            <person name="Guillou S."/>
            <person name="Cros-Aarteil S."/>
            <person name="Calhoun S."/>
            <person name="Haridas S."/>
            <person name="Kuo A."/>
            <person name="Mondo S."/>
            <person name="Pangilinan J."/>
            <person name="Riley R."/>
            <person name="Labutti K."/>
            <person name="Andreopoulos B."/>
            <person name="Lipzen A."/>
            <person name="Chen C."/>
            <person name="Yanf M."/>
            <person name="Daum C."/>
            <person name="Ng V."/>
            <person name="Clum A."/>
            <person name="Ohm R."/>
            <person name="Martin F."/>
            <person name="Silar P."/>
            <person name="Natvig D."/>
            <person name="Lalanne C."/>
            <person name="Gautier V."/>
            <person name="Ament-Velasquez S.L."/>
            <person name="Kruys A."/>
            <person name="Hutchinson M.I."/>
            <person name="Powell A.J."/>
            <person name="Barry K."/>
            <person name="Miller A.N."/>
            <person name="Grigoriev I.V."/>
            <person name="Debuchy R."/>
            <person name="Gladieux P."/>
            <person name="Thoren M.H."/>
            <person name="Johannesson H."/>
        </authorList>
    </citation>
    <scope>NUCLEOTIDE SEQUENCE</scope>
    <source>
        <strain evidence="2">CBS 990.96</strain>
    </source>
</reference>
<sequence length="242" mass="27444">MGQFTIPDLVLSDKTMNTTVPEKAVDAAFKEVVNYFEKMVPKLRDLWKSRLTPATKNRAWLSTHLGNVADKANQFGPLIIGFAKEVIQPGKNLRAERFKLPREAAATSNTSPDVMVDKTFDALTPWFEKLLCSIQPSYVEYAQQSANNILGLRGQLQSLEDRVNRLRDQFEDYINQQFASKTKSKPQSFSALAADEQEADLTPEAAYRVVTEVLGVQYEESEPVSVVKTWFKYMVMNRGWIP</sequence>
<dbReference type="AlphaFoldDB" id="A0AAN7BF85"/>
<comment type="caution">
    <text evidence="2">The sequence shown here is derived from an EMBL/GenBank/DDBJ whole genome shotgun (WGS) entry which is preliminary data.</text>
</comment>
<dbReference type="EMBL" id="MU865508">
    <property type="protein sequence ID" value="KAK4221873.1"/>
    <property type="molecule type" value="Genomic_DNA"/>
</dbReference>
<protein>
    <submittedName>
        <fullName evidence="2">Uncharacterized protein</fullName>
    </submittedName>
</protein>